<dbReference type="EMBL" id="NHSJ01000131">
    <property type="protein sequence ID" value="PPQ26737.1"/>
    <property type="molecule type" value="Genomic_DNA"/>
</dbReference>
<evidence type="ECO:0000256" key="1">
    <source>
        <dbReference type="ARBA" id="ARBA00022448"/>
    </source>
</evidence>
<feature type="domain" description="Secretin/TonB short N-terminal" evidence="4">
    <location>
        <begin position="64"/>
        <end position="115"/>
    </location>
</feature>
<keyword evidence="3" id="KW-0998">Cell outer membrane</keyword>
<keyword evidence="6" id="KW-1185">Reference proteome</keyword>
<reference evidence="5 6" key="1">
    <citation type="journal article" date="2018" name="Arch. Microbiol.">
        <title>New insights into the metabolic potential of the phototrophic purple bacterium Rhodopila globiformis DSM 161(T) from its draft genome sequence and evidence for a vanadium-dependent nitrogenase.</title>
        <authorList>
            <person name="Imhoff J.F."/>
            <person name="Rahn T."/>
            <person name="Kunzel S."/>
            <person name="Neulinger S.C."/>
        </authorList>
    </citation>
    <scope>NUCLEOTIDE SEQUENCE [LARGE SCALE GENOMIC DNA]</scope>
    <source>
        <strain evidence="5 6">DSM 16996</strain>
    </source>
</reference>
<comment type="caution">
    <text evidence="5">The sequence shown here is derived from an EMBL/GenBank/DDBJ whole genome shotgun (WGS) entry which is preliminary data.</text>
</comment>
<dbReference type="RefSeq" id="WP_104510299.1">
    <property type="nucleotide sequence ID" value="NZ_JACIGC010000020.1"/>
</dbReference>
<evidence type="ECO:0000256" key="2">
    <source>
        <dbReference type="ARBA" id="ARBA00023136"/>
    </source>
</evidence>
<sequence length="230" mass="24090">MRSRLAHFVFAIAVIGSSMTAPVASVAVSDPADASQQTGSRWQIEMPAQSVDEAIYRLGVLTGVQIFADGKAVAGRRTKAVSGSYAAEDALRATLAGTGLVVRSAGAGSLMVTAALSESEGEALRRLYSSDLQRKIVATLCGADPGFGAYRLALRMWLSEQGRPENVELLSSTGDHDRDVRIDAMLRGIAASKPPEGLPQPVIMVILPRSPQVSGDCPRGGPADGSRDGR</sequence>
<dbReference type="Gene3D" id="3.55.50.30">
    <property type="match status" value="1"/>
</dbReference>
<dbReference type="GO" id="GO:0019867">
    <property type="term" value="C:outer membrane"/>
    <property type="evidence" value="ECO:0007669"/>
    <property type="project" value="InterPro"/>
</dbReference>
<evidence type="ECO:0000313" key="6">
    <source>
        <dbReference type="Proteomes" id="UP000239089"/>
    </source>
</evidence>
<proteinExistence type="predicted"/>
<protein>
    <recommendedName>
        <fullName evidence="4">Secretin/TonB short N-terminal domain-containing protein</fullName>
    </recommendedName>
</protein>
<gene>
    <name evidence="5" type="ORF">CCR94_21770</name>
</gene>
<keyword evidence="1" id="KW-0813">Transport</keyword>
<evidence type="ECO:0000259" key="4">
    <source>
        <dbReference type="SMART" id="SM00965"/>
    </source>
</evidence>
<dbReference type="OrthoDB" id="9760494at2"/>
<dbReference type="Pfam" id="PF07660">
    <property type="entry name" value="STN"/>
    <property type="match status" value="1"/>
</dbReference>
<evidence type="ECO:0000313" key="5">
    <source>
        <dbReference type="EMBL" id="PPQ26737.1"/>
    </source>
</evidence>
<dbReference type="AlphaFoldDB" id="A0A2S6MWK3"/>
<evidence type="ECO:0000256" key="3">
    <source>
        <dbReference type="ARBA" id="ARBA00023237"/>
    </source>
</evidence>
<dbReference type="SMART" id="SM00965">
    <property type="entry name" value="STN"/>
    <property type="match status" value="1"/>
</dbReference>
<keyword evidence="2" id="KW-0472">Membrane</keyword>
<dbReference type="InterPro" id="IPR011662">
    <property type="entry name" value="Secretin/TonB_short_N"/>
</dbReference>
<name>A0A2S6MWK3_9HYPH</name>
<organism evidence="5 6">
    <name type="scientific">Rhodoblastus sphagnicola</name>
    <dbReference type="NCBI Taxonomy" id="333368"/>
    <lineage>
        <taxon>Bacteria</taxon>
        <taxon>Pseudomonadati</taxon>
        <taxon>Pseudomonadota</taxon>
        <taxon>Alphaproteobacteria</taxon>
        <taxon>Hyphomicrobiales</taxon>
        <taxon>Rhodoblastaceae</taxon>
        <taxon>Rhodoblastus</taxon>
    </lineage>
</organism>
<dbReference type="Proteomes" id="UP000239089">
    <property type="component" value="Unassembled WGS sequence"/>
</dbReference>
<accession>A0A2S6MWK3</accession>